<dbReference type="InterPro" id="IPR046341">
    <property type="entry name" value="SET_dom_sf"/>
</dbReference>
<dbReference type="Pfam" id="PF00856">
    <property type="entry name" value="SET"/>
    <property type="match status" value="1"/>
</dbReference>
<evidence type="ECO:0000256" key="1">
    <source>
        <dbReference type="ARBA" id="ARBA00022723"/>
    </source>
</evidence>
<keyword evidence="3" id="KW-0862">Zinc</keyword>
<dbReference type="SUPFAM" id="SSF48452">
    <property type="entry name" value="TPR-like"/>
    <property type="match status" value="1"/>
</dbReference>
<keyword evidence="7" id="KW-0489">Methyltransferase</keyword>
<feature type="non-terminal residue" evidence="7">
    <location>
        <position position="546"/>
    </location>
</feature>
<protein>
    <submittedName>
        <fullName evidence="7">Putative histone-lysine n-methyltransferase smyd3</fullName>
    </submittedName>
</protein>
<evidence type="ECO:0000259" key="6">
    <source>
        <dbReference type="PROSITE" id="PS50865"/>
    </source>
</evidence>
<dbReference type="GO" id="GO:0008276">
    <property type="term" value="F:protein methyltransferase activity"/>
    <property type="evidence" value="ECO:0007669"/>
    <property type="project" value="UniProtKB-ARBA"/>
</dbReference>
<feature type="domain" description="MYND-type" evidence="6">
    <location>
        <begin position="217"/>
        <end position="257"/>
    </location>
</feature>
<dbReference type="PANTHER" id="PTHR47111">
    <property type="entry name" value="BCDNA.LD29892"/>
    <property type="match status" value="1"/>
</dbReference>
<dbReference type="EMBL" id="GDUN01000382">
    <property type="protein sequence ID" value="JAN95537.1"/>
    <property type="molecule type" value="mRNA"/>
</dbReference>
<evidence type="ECO:0000256" key="3">
    <source>
        <dbReference type="ARBA" id="ARBA00022833"/>
    </source>
</evidence>
<dbReference type="Gene3D" id="2.170.270.10">
    <property type="entry name" value="SET domain"/>
    <property type="match status" value="1"/>
</dbReference>
<reference evidence="7" key="1">
    <citation type="journal article" date="2016" name="PLoS ONE">
        <title>A Deep Insight into the Sialome of Male and Female Aedes aegypti Mosquitoes.</title>
        <authorList>
            <person name="Ribeiro J.M."/>
            <person name="Martin-Martin I."/>
            <person name="Arca B."/>
            <person name="Calvo E."/>
        </authorList>
    </citation>
    <scope>NUCLEOTIDE SEQUENCE</scope>
    <source>
        <strain evidence="7">Liverpool</strain>
        <tissue evidence="7">Salivary glands</tissue>
    </source>
</reference>
<evidence type="ECO:0000256" key="2">
    <source>
        <dbReference type="ARBA" id="ARBA00022771"/>
    </source>
</evidence>
<evidence type="ECO:0000313" key="7">
    <source>
        <dbReference type="EMBL" id="JAN95537.1"/>
    </source>
</evidence>
<keyword evidence="2 4" id="KW-0863">Zinc-finger</keyword>
<proteinExistence type="evidence at transcript level"/>
<dbReference type="CDD" id="cd20071">
    <property type="entry name" value="SET_SMYD"/>
    <property type="match status" value="1"/>
</dbReference>
<organism evidence="7">
    <name type="scientific">Aedes aegypti</name>
    <name type="common">Yellowfever mosquito</name>
    <name type="synonym">Culex aegypti</name>
    <dbReference type="NCBI Taxonomy" id="7159"/>
    <lineage>
        <taxon>Eukaryota</taxon>
        <taxon>Metazoa</taxon>
        <taxon>Ecdysozoa</taxon>
        <taxon>Arthropoda</taxon>
        <taxon>Hexapoda</taxon>
        <taxon>Insecta</taxon>
        <taxon>Pterygota</taxon>
        <taxon>Neoptera</taxon>
        <taxon>Endopterygota</taxon>
        <taxon>Diptera</taxon>
        <taxon>Nematocera</taxon>
        <taxon>Culicoidea</taxon>
        <taxon>Culicidae</taxon>
        <taxon>Culicinae</taxon>
        <taxon>Aedini</taxon>
        <taxon>Aedes</taxon>
        <taxon>Stegomyia</taxon>
    </lineage>
</organism>
<dbReference type="GO" id="GO:0032259">
    <property type="term" value="P:methylation"/>
    <property type="evidence" value="ECO:0007669"/>
    <property type="project" value="UniProtKB-KW"/>
</dbReference>
<dbReference type="PROSITE" id="PS50865">
    <property type="entry name" value="ZF_MYND_2"/>
    <property type="match status" value="1"/>
</dbReference>
<sequence length="546" mass="62583">MGSIHFSNETVFHQQNSETFKNMIRPELVQQLACPSFGLATSWIISRQGKPAGSLEQVWREFRRETWPFPKTKAGKDGEKARKLREKANDLYRGNPTEMDRVLRAYNEGICWAVEGSEEAAMGYGNRSAVYLKMGKYARCLANVELAKASGYPDAKMEKLEERKRKCLEVLEGKTDEVGGEVFDELDSKKELRVGEVAVVERPLLVVVEPEAVQSRCNYCGSKNELDLIPCRKCVSVMYCSEKCRDEAYSCYHKFECAVIKDLKNLFRGPKPTRMFQLTLKLFWMALNDLINDQEGFLKKYQEGLKSFRDPLEMDLSKQLHMHVLANDEPDTSSDLTGKGVTQFLTVLIYKIAVEENESVPTQVLKDNNSLLLEIMQKLVLMAKQICDQSVDDLTCFYPLLQMINHSCAPNAERIVSGDLRSIILTKRPINAGEQILICYFPNGSTDYKDKTKRKEMLQKEFQFECQCLGCSLDYPLLSTIEENAELRGQLEDIKTKSGDDRLKLLEDFLQQNDDQFPLKELAEAWNLYKQEILKRFCFDVLQLAP</sequence>
<dbReference type="Pfam" id="PF01753">
    <property type="entry name" value="zf-MYND"/>
    <property type="match status" value="1"/>
</dbReference>
<dbReference type="InterPro" id="IPR002893">
    <property type="entry name" value="Znf_MYND"/>
</dbReference>
<feature type="domain" description="SET" evidence="5">
    <location>
        <begin position="166"/>
        <end position="441"/>
    </location>
</feature>
<evidence type="ECO:0000256" key="4">
    <source>
        <dbReference type="PROSITE-ProRule" id="PRU00134"/>
    </source>
</evidence>
<dbReference type="AlphaFoldDB" id="A0A0P6J0N3"/>
<dbReference type="Gene3D" id="6.10.140.2220">
    <property type="match status" value="1"/>
</dbReference>
<accession>A0A0P6J0N3</accession>
<dbReference type="GO" id="GO:0008170">
    <property type="term" value="F:N-methyltransferase activity"/>
    <property type="evidence" value="ECO:0007669"/>
    <property type="project" value="UniProtKB-ARBA"/>
</dbReference>
<keyword evidence="1" id="KW-0479">Metal-binding</keyword>
<dbReference type="GO" id="GO:0008270">
    <property type="term" value="F:zinc ion binding"/>
    <property type="evidence" value="ECO:0007669"/>
    <property type="project" value="UniProtKB-KW"/>
</dbReference>
<dbReference type="InterPro" id="IPR001214">
    <property type="entry name" value="SET_dom"/>
</dbReference>
<dbReference type="InterPro" id="IPR011990">
    <property type="entry name" value="TPR-like_helical_dom_sf"/>
</dbReference>
<dbReference type="Gene3D" id="1.10.220.160">
    <property type="match status" value="1"/>
</dbReference>
<evidence type="ECO:0000259" key="5">
    <source>
        <dbReference type="PROSITE" id="PS50280"/>
    </source>
</evidence>
<dbReference type="PANTHER" id="PTHR47111:SF1">
    <property type="entry name" value="SET AND MYND DOMAIN-CONTAINING PROTEIN 4"/>
    <property type="match status" value="1"/>
</dbReference>
<dbReference type="SUPFAM" id="SSF82199">
    <property type="entry name" value="SET domain"/>
    <property type="match status" value="1"/>
</dbReference>
<dbReference type="VEuPathDB" id="VectorBase:AAEL003447"/>
<dbReference type="SUPFAM" id="SSF144232">
    <property type="entry name" value="HIT/MYND zinc finger-like"/>
    <property type="match status" value="1"/>
</dbReference>
<dbReference type="PROSITE" id="PS01360">
    <property type="entry name" value="ZF_MYND_1"/>
    <property type="match status" value="1"/>
</dbReference>
<dbReference type="PROSITE" id="PS50280">
    <property type="entry name" value="SET"/>
    <property type="match status" value="1"/>
</dbReference>
<dbReference type="GO" id="GO:0008757">
    <property type="term" value="F:S-adenosylmethionine-dependent methyltransferase activity"/>
    <property type="evidence" value="ECO:0007669"/>
    <property type="project" value="UniProtKB-ARBA"/>
</dbReference>
<keyword evidence="7" id="KW-0808">Transferase</keyword>
<name>A0A0P6J0N3_AEDAE</name>
<dbReference type="Gene3D" id="1.25.40.10">
    <property type="entry name" value="Tetratricopeptide repeat domain"/>
    <property type="match status" value="1"/>
</dbReference>